<dbReference type="KEGG" id="cia:BEN51_06585"/>
<keyword evidence="8" id="KW-0408">Iron</keyword>
<comment type="cofactor">
    <cofactor evidence="8">
        <name>Mn(2+)</name>
        <dbReference type="ChEBI" id="CHEBI:29035"/>
    </cofactor>
    <cofactor evidence="8">
        <name>Fe(2+)</name>
        <dbReference type="ChEBI" id="CHEBI:29033"/>
    </cofactor>
    <text evidence="8">Binds 1 Mn(2+) or Fe(2+) ion per subunit.</text>
</comment>
<dbReference type="GO" id="GO:0003700">
    <property type="term" value="F:DNA-binding transcription factor activity"/>
    <property type="evidence" value="ECO:0007669"/>
    <property type="project" value="InterPro"/>
</dbReference>
<keyword evidence="4" id="KW-0805">Transcription regulation</keyword>
<dbReference type="Proteomes" id="UP000264883">
    <property type="component" value="Chromosome"/>
</dbReference>
<reference evidence="9 10" key="1">
    <citation type="submission" date="2016-08" db="EMBL/GenBank/DDBJ databases">
        <title>Complete Genome Sequence Of The Indigo Reducing Clostridium isatidis DSM15098.</title>
        <authorList>
            <person name="Little G.T."/>
            <person name="Minton N.P."/>
        </authorList>
    </citation>
    <scope>NUCLEOTIDE SEQUENCE [LARGE SCALE GENOMIC DNA]</scope>
    <source>
        <strain evidence="9 10">DSM 15098</strain>
    </source>
</reference>
<sequence>MSWERYLKDNNIRITSGRIAILNILKSSNKGLSAENIYDLCKKQYENLNLSTIYRTLELFEEKEIIKKINIDGPALYVLKKEGHKHLLKCDLCNKSVEIQCPMEEIEEIIKAQAGFSLTEHKLELKGVCEECKDKKNSRN</sequence>
<evidence type="ECO:0000256" key="7">
    <source>
        <dbReference type="PIRSR" id="PIRSR602481-1"/>
    </source>
</evidence>
<proteinExistence type="inferred from homology"/>
<feature type="binding site" evidence="7">
    <location>
        <position position="90"/>
    </location>
    <ligand>
        <name>Zn(2+)</name>
        <dbReference type="ChEBI" id="CHEBI:29105"/>
    </ligand>
</feature>
<dbReference type="InterPro" id="IPR043135">
    <property type="entry name" value="Fur_C"/>
</dbReference>
<dbReference type="CDD" id="cd07153">
    <property type="entry name" value="Fur_like"/>
    <property type="match status" value="1"/>
</dbReference>
<keyword evidence="5" id="KW-0238">DNA-binding</keyword>
<dbReference type="InterPro" id="IPR002481">
    <property type="entry name" value="FUR"/>
</dbReference>
<name>A0A343JCA1_9CLOT</name>
<dbReference type="OrthoDB" id="8659436at2"/>
<dbReference type="EMBL" id="CP016786">
    <property type="protein sequence ID" value="ASW43159.1"/>
    <property type="molecule type" value="Genomic_DNA"/>
</dbReference>
<feature type="binding site" evidence="7">
    <location>
        <position position="129"/>
    </location>
    <ligand>
        <name>Zn(2+)</name>
        <dbReference type="ChEBI" id="CHEBI:29105"/>
    </ligand>
</feature>
<dbReference type="GO" id="GO:0000976">
    <property type="term" value="F:transcription cis-regulatory region binding"/>
    <property type="evidence" value="ECO:0007669"/>
    <property type="project" value="TreeGrafter"/>
</dbReference>
<keyword evidence="2" id="KW-0678">Repressor</keyword>
<keyword evidence="10" id="KW-1185">Reference proteome</keyword>
<dbReference type="PANTHER" id="PTHR33202">
    <property type="entry name" value="ZINC UPTAKE REGULATION PROTEIN"/>
    <property type="match status" value="1"/>
</dbReference>
<feature type="binding site" evidence="8">
    <location>
        <position position="104"/>
    </location>
    <ligand>
        <name>Fe cation</name>
        <dbReference type="ChEBI" id="CHEBI:24875"/>
    </ligand>
</feature>
<dbReference type="GO" id="GO:1900376">
    <property type="term" value="P:regulation of secondary metabolite biosynthetic process"/>
    <property type="evidence" value="ECO:0007669"/>
    <property type="project" value="TreeGrafter"/>
</dbReference>
<gene>
    <name evidence="9" type="ORF">BEN51_06585</name>
</gene>
<accession>A0A343JCA1</accession>
<evidence type="ECO:0000256" key="6">
    <source>
        <dbReference type="ARBA" id="ARBA00023163"/>
    </source>
</evidence>
<dbReference type="PANTHER" id="PTHR33202:SF8">
    <property type="entry name" value="PEROXIDE-RESPONSIVE REPRESSOR PERR"/>
    <property type="match status" value="1"/>
</dbReference>
<feature type="binding site" evidence="8">
    <location>
        <position position="121"/>
    </location>
    <ligand>
        <name>Fe cation</name>
        <dbReference type="ChEBI" id="CHEBI:24875"/>
    </ligand>
</feature>
<evidence type="ECO:0000313" key="9">
    <source>
        <dbReference type="EMBL" id="ASW43159.1"/>
    </source>
</evidence>
<dbReference type="Pfam" id="PF01475">
    <property type="entry name" value="FUR"/>
    <property type="match status" value="1"/>
</dbReference>
<protein>
    <submittedName>
        <fullName evidence="9">Transcriptional repressor</fullName>
    </submittedName>
</protein>
<dbReference type="Gene3D" id="3.30.1490.190">
    <property type="match status" value="1"/>
</dbReference>
<feature type="binding site" evidence="7">
    <location>
        <position position="93"/>
    </location>
    <ligand>
        <name>Zn(2+)</name>
        <dbReference type="ChEBI" id="CHEBI:29105"/>
    </ligand>
</feature>
<dbReference type="InterPro" id="IPR036390">
    <property type="entry name" value="WH_DNA-bd_sf"/>
</dbReference>
<evidence type="ECO:0000256" key="8">
    <source>
        <dbReference type="PIRSR" id="PIRSR602481-2"/>
    </source>
</evidence>
<dbReference type="Gene3D" id="1.10.10.10">
    <property type="entry name" value="Winged helix-like DNA-binding domain superfamily/Winged helix DNA-binding domain"/>
    <property type="match status" value="1"/>
</dbReference>
<feature type="binding site" evidence="7">
    <location>
        <position position="132"/>
    </location>
    <ligand>
        <name>Zn(2+)</name>
        <dbReference type="ChEBI" id="CHEBI:29105"/>
    </ligand>
</feature>
<dbReference type="SUPFAM" id="SSF46785">
    <property type="entry name" value="Winged helix' DNA-binding domain"/>
    <property type="match status" value="1"/>
</dbReference>
<evidence type="ECO:0000256" key="4">
    <source>
        <dbReference type="ARBA" id="ARBA00023015"/>
    </source>
</evidence>
<comment type="similarity">
    <text evidence="1">Belongs to the Fur family.</text>
</comment>
<keyword evidence="7" id="KW-0479">Metal-binding</keyword>
<dbReference type="RefSeq" id="WP_119865296.1">
    <property type="nucleotide sequence ID" value="NZ_CP016786.1"/>
</dbReference>
<dbReference type="GO" id="GO:0045892">
    <property type="term" value="P:negative regulation of DNA-templated transcription"/>
    <property type="evidence" value="ECO:0007669"/>
    <property type="project" value="TreeGrafter"/>
</dbReference>
<evidence type="ECO:0000313" key="10">
    <source>
        <dbReference type="Proteomes" id="UP000264883"/>
    </source>
</evidence>
<comment type="cofactor">
    <cofactor evidence="7">
        <name>Zn(2+)</name>
        <dbReference type="ChEBI" id="CHEBI:29105"/>
    </cofactor>
    <text evidence="7">Binds 1 zinc ion per subunit.</text>
</comment>
<evidence type="ECO:0000256" key="3">
    <source>
        <dbReference type="ARBA" id="ARBA00022833"/>
    </source>
</evidence>
<dbReference type="GO" id="GO:0008270">
    <property type="term" value="F:zinc ion binding"/>
    <property type="evidence" value="ECO:0007669"/>
    <property type="project" value="TreeGrafter"/>
</dbReference>
<keyword evidence="3 7" id="KW-0862">Zinc</keyword>
<organism evidence="9 10">
    <name type="scientific">Clostridium isatidis</name>
    <dbReference type="NCBI Taxonomy" id="182773"/>
    <lineage>
        <taxon>Bacteria</taxon>
        <taxon>Bacillati</taxon>
        <taxon>Bacillota</taxon>
        <taxon>Clostridia</taxon>
        <taxon>Eubacteriales</taxon>
        <taxon>Clostridiaceae</taxon>
        <taxon>Clostridium</taxon>
    </lineage>
</organism>
<dbReference type="InterPro" id="IPR036388">
    <property type="entry name" value="WH-like_DNA-bd_sf"/>
</dbReference>
<evidence type="ECO:0000256" key="5">
    <source>
        <dbReference type="ARBA" id="ARBA00023125"/>
    </source>
</evidence>
<evidence type="ECO:0000256" key="1">
    <source>
        <dbReference type="ARBA" id="ARBA00007957"/>
    </source>
</evidence>
<keyword evidence="6" id="KW-0804">Transcription</keyword>
<evidence type="ECO:0000256" key="2">
    <source>
        <dbReference type="ARBA" id="ARBA00022491"/>
    </source>
</evidence>
<dbReference type="AlphaFoldDB" id="A0A343JCA1"/>